<dbReference type="AlphaFoldDB" id="Q0FSJ3"/>
<keyword evidence="3" id="KW-0813">Transport</keyword>
<evidence type="ECO:0000256" key="5">
    <source>
        <dbReference type="ARBA" id="ARBA00022764"/>
    </source>
</evidence>
<sequence length="322" mass="34702">MKQTLLATALAALVLLPGAALAQQVVRIAYVTAENSPQASQARLFAEQVEARLPGAFEFRFFPSAQLGNEQATLEQLQLGTLEMGNLVTPMTEADDRLGIFDLPWLFEDRAHVQRAITGDLKSEIVGAAEAGTSTKVLGIYENGFRHVMSPVAITTPADMEGLKIRLPGGQVRQEVFRMLGANPTPIDWSEVYTALQTGVVDGAEAAAYGFAGSKLYQVSDHLSLTAHNYAPSFLVASQTFWSGLSDEAKTAFAEAAEVIIEPSFEEAATQDQIAIDEIATEAAVNEIDFIAFQAAVQPVYDDYIAENGSEWLDAIRAAQAE</sequence>
<dbReference type="PANTHER" id="PTHR33376:SF7">
    <property type="entry name" value="C4-DICARBOXYLATE-BINDING PROTEIN DCTB"/>
    <property type="match status" value="1"/>
</dbReference>
<feature type="signal peptide" evidence="6">
    <location>
        <begin position="1"/>
        <end position="22"/>
    </location>
</feature>
<proteinExistence type="inferred from homology"/>
<dbReference type="Pfam" id="PF03480">
    <property type="entry name" value="DctP"/>
    <property type="match status" value="1"/>
</dbReference>
<dbReference type="PANTHER" id="PTHR33376">
    <property type="match status" value="1"/>
</dbReference>
<dbReference type="STRING" id="314265.R2601_06038"/>
<protein>
    <submittedName>
        <fullName evidence="7">C4-dicarboxylate transport system C4-dicarboxylate-binding protein</fullName>
    </submittedName>
</protein>
<keyword evidence="5" id="KW-0574">Periplasm</keyword>
<evidence type="ECO:0000313" key="8">
    <source>
        <dbReference type="Proteomes" id="UP000006230"/>
    </source>
</evidence>
<dbReference type="GO" id="GO:0030288">
    <property type="term" value="C:outer membrane-bounded periplasmic space"/>
    <property type="evidence" value="ECO:0007669"/>
    <property type="project" value="InterPro"/>
</dbReference>
<keyword evidence="8" id="KW-1185">Reference proteome</keyword>
<dbReference type="Gene3D" id="3.40.190.170">
    <property type="entry name" value="Bacterial extracellular solute-binding protein, family 7"/>
    <property type="match status" value="1"/>
</dbReference>
<dbReference type="eggNOG" id="COG1638">
    <property type="taxonomic scope" value="Bacteria"/>
</dbReference>
<comment type="similarity">
    <text evidence="2">Belongs to the bacterial solute-binding protein 7 family.</text>
</comment>
<evidence type="ECO:0000256" key="2">
    <source>
        <dbReference type="ARBA" id="ARBA00009023"/>
    </source>
</evidence>
<name>Q0FSJ3_SALBH</name>
<dbReference type="OrthoDB" id="8673861at2"/>
<evidence type="ECO:0000256" key="3">
    <source>
        <dbReference type="ARBA" id="ARBA00022448"/>
    </source>
</evidence>
<feature type="chain" id="PRO_5004171941" evidence="6">
    <location>
        <begin position="23"/>
        <end position="322"/>
    </location>
</feature>
<reference evidence="7 8" key="1">
    <citation type="journal article" date="2010" name="J. Bacteriol.">
        <title>Genome sequences of Pelagibaca bermudensis HTCC2601T and Maritimibacter alkaliphilus HTCC2654T, the type strains of two marine Roseobacter genera.</title>
        <authorList>
            <person name="Thrash J.C."/>
            <person name="Cho J.C."/>
            <person name="Ferriera S."/>
            <person name="Johnson J."/>
            <person name="Vergin K.L."/>
            <person name="Giovannoni S.J."/>
        </authorList>
    </citation>
    <scope>NUCLEOTIDE SEQUENCE [LARGE SCALE GENOMIC DNA]</scope>
    <source>
        <strain evidence="8">DSM 26914 / JCM 13377 / KCTC 12554 / HTCC2601</strain>
    </source>
</reference>
<keyword evidence="4 6" id="KW-0732">Signal</keyword>
<dbReference type="Proteomes" id="UP000006230">
    <property type="component" value="Unassembled WGS sequence"/>
</dbReference>
<evidence type="ECO:0000313" key="7">
    <source>
        <dbReference type="EMBL" id="EAU47260.1"/>
    </source>
</evidence>
<dbReference type="NCBIfam" id="NF037995">
    <property type="entry name" value="TRAP_S1"/>
    <property type="match status" value="1"/>
</dbReference>
<accession>Q0FSJ3</accession>
<dbReference type="HOGENOM" id="CLU_036176_1_2_5"/>
<evidence type="ECO:0000256" key="1">
    <source>
        <dbReference type="ARBA" id="ARBA00004418"/>
    </source>
</evidence>
<dbReference type="NCBIfam" id="TIGR00787">
    <property type="entry name" value="dctP"/>
    <property type="match status" value="1"/>
</dbReference>
<comment type="caution">
    <text evidence="7">The sequence shown here is derived from an EMBL/GenBank/DDBJ whole genome shotgun (WGS) entry which is preliminary data.</text>
</comment>
<dbReference type="CDD" id="cd13603">
    <property type="entry name" value="PBP2_TRAP_Siap_TeaA_like"/>
    <property type="match status" value="1"/>
</dbReference>
<dbReference type="InterPro" id="IPR018389">
    <property type="entry name" value="DctP_fam"/>
</dbReference>
<comment type="subcellular location">
    <subcellularLocation>
        <location evidence="1">Periplasm</location>
    </subcellularLocation>
</comment>
<evidence type="ECO:0000256" key="4">
    <source>
        <dbReference type="ARBA" id="ARBA00022729"/>
    </source>
</evidence>
<dbReference type="EMBL" id="AATQ01000008">
    <property type="protein sequence ID" value="EAU47260.1"/>
    <property type="molecule type" value="Genomic_DNA"/>
</dbReference>
<dbReference type="PIRSF" id="PIRSF006470">
    <property type="entry name" value="DctB"/>
    <property type="match status" value="1"/>
</dbReference>
<dbReference type="GO" id="GO:0055085">
    <property type="term" value="P:transmembrane transport"/>
    <property type="evidence" value="ECO:0007669"/>
    <property type="project" value="InterPro"/>
</dbReference>
<dbReference type="RefSeq" id="WP_007803049.1">
    <property type="nucleotide sequence ID" value="NZ_DS022277.1"/>
</dbReference>
<organism evidence="7 8">
    <name type="scientific">Salipiger bermudensis (strain DSM 26914 / JCM 13377 / KCTC 12554 / HTCC2601)</name>
    <name type="common">Pelagibaca bermudensis</name>
    <dbReference type="NCBI Taxonomy" id="314265"/>
    <lineage>
        <taxon>Bacteria</taxon>
        <taxon>Pseudomonadati</taxon>
        <taxon>Pseudomonadota</taxon>
        <taxon>Alphaproteobacteria</taxon>
        <taxon>Rhodobacterales</taxon>
        <taxon>Roseobacteraceae</taxon>
        <taxon>Salipiger</taxon>
    </lineage>
</organism>
<dbReference type="InterPro" id="IPR004682">
    <property type="entry name" value="TRAP_DctP"/>
</dbReference>
<gene>
    <name evidence="7" type="ORF">R2601_06038</name>
</gene>
<evidence type="ECO:0000256" key="6">
    <source>
        <dbReference type="SAM" id="SignalP"/>
    </source>
</evidence>
<dbReference type="InterPro" id="IPR038404">
    <property type="entry name" value="TRAP_DctP_sf"/>
</dbReference>